<sequence length="107" mass="12202">MLEFFILVSVRGPTSISRTLSLSDMHQRSTTIKNFYNAVYVEYFQCCLLSLVFSILGITIGLFSVIGMSRGFFVWASVRLAPFNRYFSKLRTYDIELKASPTLPALQ</sequence>
<proteinExistence type="predicted"/>
<protein>
    <submittedName>
        <fullName evidence="1">Uncharacterized protein</fullName>
    </submittedName>
</protein>
<gene>
    <name evidence="1" type="ORF">JTE90_004319</name>
</gene>
<comment type="caution">
    <text evidence="1">The sequence shown here is derived from an EMBL/GenBank/DDBJ whole genome shotgun (WGS) entry which is preliminary data.</text>
</comment>
<reference evidence="1 2" key="1">
    <citation type="journal article" date="2022" name="Nat. Ecol. Evol.">
        <title>A masculinizing supergene underlies an exaggerated male reproductive morph in a spider.</title>
        <authorList>
            <person name="Hendrickx F."/>
            <person name="De Corte Z."/>
            <person name="Sonet G."/>
            <person name="Van Belleghem S.M."/>
            <person name="Kostlbacher S."/>
            <person name="Vangestel C."/>
        </authorList>
    </citation>
    <scope>NUCLEOTIDE SEQUENCE [LARGE SCALE GENOMIC DNA]</scope>
    <source>
        <strain evidence="1">W744_W776</strain>
    </source>
</reference>
<dbReference type="EMBL" id="JAFNEN010000059">
    <property type="protein sequence ID" value="KAG8197050.1"/>
    <property type="molecule type" value="Genomic_DNA"/>
</dbReference>
<evidence type="ECO:0000313" key="2">
    <source>
        <dbReference type="Proteomes" id="UP000827092"/>
    </source>
</evidence>
<evidence type="ECO:0000313" key="1">
    <source>
        <dbReference type="EMBL" id="KAG8197050.1"/>
    </source>
</evidence>
<dbReference type="Proteomes" id="UP000827092">
    <property type="component" value="Unassembled WGS sequence"/>
</dbReference>
<keyword evidence="2" id="KW-1185">Reference proteome</keyword>
<name>A0AAV6VKQ6_9ARAC</name>
<accession>A0AAV6VKQ6</accession>
<organism evidence="1 2">
    <name type="scientific">Oedothorax gibbosus</name>
    <dbReference type="NCBI Taxonomy" id="931172"/>
    <lineage>
        <taxon>Eukaryota</taxon>
        <taxon>Metazoa</taxon>
        <taxon>Ecdysozoa</taxon>
        <taxon>Arthropoda</taxon>
        <taxon>Chelicerata</taxon>
        <taxon>Arachnida</taxon>
        <taxon>Araneae</taxon>
        <taxon>Araneomorphae</taxon>
        <taxon>Entelegynae</taxon>
        <taxon>Araneoidea</taxon>
        <taxon>Linyphiidae</taxon>
        <taxon>Erigoninae</taxon>
        <taxon>Oedothorax</taxon>
    </lineage>
</organism>
<dbReference type="AlphaFoldDB" id="A0AAV6VKQ6"/>